<dbReference type="SUPFAM" id="SSF52242">
    <property type="entry name" value="Cobalamin (vitamin B12)-binding domain"/>
    <property type="match status" value="1"/>
</dbReference>
<gene>
    <name evidence="2" type="primary">glmS_1</name>
    <name evidence="2" type="ORF">Amac_016040</name>
</gene>
<accession>A0A5M3WIE7</accession>
<proteinExistence type="predicted"/>
<evidence type="ECO:0000313" key="2">
    <source>
        <dbReference type="EMBL" id="GES08009.1"/>
    </source>
</evidence>
<sequence>MVTSVLRRIRVVVGSIGDDIHVVGITLLGHALRNAGADVIQLGIQTSPAEFVAAAVTEDADAVFVSSSNGHAGIFCPDLVAGLREAGADPILYVGGNLSVSAATPWDEVRERFARMGFDRVYPPRTLPDQAVRDLAADLRARGSSDLPEQGSQNV</sequence>
<dbReference type="GO" id="GO:0031419">
    <property type="term" value="F:cobalamin binding"/>
    <property type="evidence" value="ECO:0007669"/>
    <property type="project" value="InterPro"/>
</dbReference>
<dbReference type="InterPro" id="IPR036724">
    <property type="entry name" value="Cobalamin-bd_sf"/>
</dbReference>
<dbReference type="Gene3D" id="3.40.50.280">
    <property type="entry name" value="Cobalamin-binding domain"/>
    <property type="match status" value="1"/>
</dbReference>
<evidence type="ECO:0000313" key="3">
    <source>
        <dbReference type="Proteomes" id="UP000331127"/>
    </source>
</evidence>
<dbReference type="GO" id="GO:0046872">
    <property type="term" value="F:metal ion binding"/>
    <property type="evidence" value="ECO:0007669"/>
    <property type="project" value="InterPro"/>
</dbReference>
<dbReference type="Proteomes" id="UP000331127">
    <property type="component" value="Unassembled WGS sequence"/>
</dbReference>
<dbReference type="Pfam" id="PF02310">
    <property type="entry name" value="B12-binding"/>
    <property type="match status" value="1"/>
</dbReference>
<protein>
    <submittedName>
        <fullName evidence="2">Glutamate mutase sigma subunit</fullName>
    </submittedName>
</protein>
<name>A0A5M3WIE7_9ACTN</name>
<comment type="caution">
    <text evidence="2">The sequence shown here is derived from an EMBL/GenBank/DDBJ whole genome shotgun (WGS) entry which is preliminary data.</text>
</comment>
<dbReference type="InterPro" id="IPR006158">
    <property type="entry name" value="Cobalamin-bd"/>
</dbReference>
<keyword evidence="3" id="KW-1185">Reference proteome</keyword>
<reference evidence="2 3" key="1">
    <citation type="submission" date="2019-10" db="EMBL/GenBank/DDBJ databases">
        <title>Whole genome shotgun sequence of Acrocarpospora macrocephala NBRC 16266.</title>
        <authorList>
            <person name="Ichikawa N."/>
            <person name="Kimura A."/>
            <person name="Kitahashi Y."/>
            <person name="Komaki H."/>
            <person name="Oguchi A."/>
        </authorList>
    </citation>
    <scope>NUCLEOTIDE SEQUENCE [LARGE SCALE GENOMIC DNA]</scope>
    <source>
        <strain evidence="2 3">NBRC 16266</strain>
    </source>
</reference>
<dbReference type="PROSITE" id="PS51332">
    <property type="entry name" value="B12_BINDING"/>
    <property type="match status" value="1"/>
</dbReference>
<evidence type="ECO:0000259" key="1">
    <source>
        <dbReference type="PROSITE" id="PS51332"/>
    </source>
</evidence>
<dbReference type="NCBIfam" id="NF002612">
    <property type="entry name" value="PRK02261.1"/>
    <property type="match status" value="1"/>
</dbReference>
<organism evidence="2 3">
    <name type="scientific">Acrocarpospora macrocephala</name>
    <dbReference type="NCBI Taxonomy" id="150177"/>
    <lineage>
        <taxon>Bacteria</taxon>
        <taxon>Bacillati</taxon>
        <taxon>Actinomycetota</taxon>
        <taxon>Actinomycetes</taxon>
        <taxon>Streptosporangiales</taxon>
        <taxon>Streptosporangiaceae</taxon>
        <taxon>Acrocarpospora</taxon>
    </lineage>
</organism>
<dbReference type="EMBL" id="BLAE01000008">
    <property type="protein sequence ID" value="GES08009.1"/>
    <property type="molecule type" value="Genomic_DNA"/>
</dbReference>
<dbReference type="AlphaFoldDB" id="A0A5M3WIE7"/>
<feature type="domain" description="B12-binding" evidence="1">
    <location>
        <begin position="8"/>
        <end position="146"/>
    </location>
</feature>